<dbReference type="OrthoDB" id="9784272at2"/>
<accession>A0A3P1V5V7</accession>
<dbReference type="GO" id="GO:0006352">
    <property type="term" value="P:DNA-templated transcription initiation"/>
    <property type="evidence" value="ECO:0007669"/>
    <property type="project" value="InterPro"/>
</dbReference>
<dbReference type="InterPro" id="IPR039425">
    <property type="entry name" value="RNA_pol_sigma-70-like"/>
</dbReference>
<dbReference type="GO" id="GO:0016987">
    <property type="term" value="F:sigma factor activity"/>
    <property type="evidence" value="ECO:0007669"/>
    <property type="project" value="UniProtKB-KW"/>
</dbReference>
<dbReference type="PANTHER" id="PTHR43133">
    <property type="entry name" value="RNA POLYMERASE ECF-TYPE SIGMA FACTO"/>
    <property type="match status" value="1"/>
</dbReference>
<evidence type="ECO:0000256" key="2">
    <source>
        <dbReference type="ARBA" id="ARBA00023015"/>
    </source>
</evidence>
<reference evidence="8 9" key="1">
    <citation type="submission" date="2018-11" db="EMBL/GenBank/DDBJ databases">
        <title>Genomes From Bacteria Associated with the Canine Oral Cavity: a Test Case for Automated Genome-Based Taxonomic Assignment.</title>
        <authorList>
            <person name="Coil D.A."/>
            <person name="Jospin G."/>
            <person name="Darling A.E."/>
            <person name="Wallis C."/>
            <person name="Davis I.J."/>
            <person name="Harris S."/>
            <person name="Eisen J.A."/>
            <person name="Holcombe L.J."/>
            <person name="O'Flynn C."/>
        </authorList>
    </citation>
    <scope>NUCLEOTIDE SEQUENCE [LARGE SCALE GENOMIC DNA]</scope>
    <source>
        <strain evidence="8 9">OH5050</strain>
    </source>
</reference>
<dbReference type="Gene3D" id="1.10.1740.10">
    <property type="match status" value="1"/>
</dbReference>
<dbReference type="SUPFAM" id="SSF88659">
    <property type="entry name" value="Sigma3 and sigma4 domains of RNA polymerase sigma factors"/>
    <property type="match status" value="1"/>
</dbReference>
<organism evidence="8 9">
    <name type="scientific">Actinomyces bowdenii</name>
    <dbReference type="NCBI Taxonomy" id="131109"/>
    <lineage>
        <taxon>Bacteria</taxon>
        <taxon>Bacillati</taxon>
        <taxon>Actinomycetota</taxon>
        <taxon>Actinomycetes</taxon>
        <taxon>Actinomycetales</taxon>
        <taxon>Actinomycetaceae</taxon>
        <taxon>Actinomyces</taxon>
    </lineage>
</organism>
<dbReference type="Gene3D" id="1.10.10.10">
    <property type="entry name" value="Winged helix-like DNA-binding domain superfamily/Winged helix DNA-binding domain"/>
    <property type="match status" value="1"/>
</dbReference>
<keyword evidence="5" id="KW-0804">Transcription</keyword>
<evidence type="ECO:0000256" key="3">
    <source>
        <dbReference type="ARBA" id="ARBA00023082"/>
    </source>
</evidence>
<dbReference type="AlphaFoldDB" id="A0A3P1V5V7"/>
<evidence type="ECO:0000256" key="1">
    <source>
        <dbReference type="ARBA" id="ARBA00010641"/>
    </source>
</evidence>
<dbReference type="CDD" id="cd06171">
    <property type="entry name" value="Sigma70_r4"/>
    <property type="match status" value="1"/>
</dbReference>
<proteinExistence type="inferred from homology"/>
<dbReference type="PANTHER" id="PTHR43133:SF62">
    <property type="entry name" value="RNA POLYMERASE SIGMA FACTOR SIGZ"/>
    <property type="match status" value="1"/>
</dbReference>
<dbReference type="Pfam" id="PF04542">
    <property type="entry name" value="Sigma70_r2"/>
    <property type="match status" value="1"/>
</dbReference>
<dbReference type="InterPro" id="IPR013324">
    <property type="entry name" value="RNA_pol_sigma_r3/r4-like"/>
</dbReference>
<name>A0A3P1V5V7_9ACTO</name>
<dbReference type="Proteomes" id="UP000271272">
    <property type="component" value="Unassembled WGS sequence"/>
</dbReference>
<comment type="similarity">
    <text evidence="1">Belongs to the sigma-70 factor family. ECF subfamily.</text>
</comment>
<evidence type="ECO:0000313" key="9">
    <source>
        <dbReference type="Proteomes" id="UP000271272"/>
    </source>
</evidence>
<keyword evidence="4" id="KW-0238">DNA-binding</keyword>
<keyword evidence="9" id="KW-1185">Reference proteome</keyword>
<gene>
    <name evidence="8" type="ORF">EII10_05730</name>
</gene>
<comment type="caution">
    <text evidence="8">The sequence shown here is derived from an EMBL/GenBank/DDBJ whole genome shotgun (WGS) entry which is preliminary data.</text>
</comment>
<dbReference type="EMBL" id="RQZC01000006">
    <property type="protein sequence ID" value="RRD29521.1"/>
    <property type="molecule type" value="Genomic_DNA"/>
</dbReference>
<evidence type="ECO:0000256" key="5">
    <source>
        <dbReference type="ARBA" id="ARBA00023163"/>
    </source>
</evidence>
<evidence type="ECO:0000259" key="7">
    <source>
        <dbReference type="Pfam" id="PF04545"/>
    </source>
</evidence>
<evidence type="ECO:0000259" key="6">
    <source>
        <dbReference type="Pfam" id="PF04542"/>
    </source>
</evidence>
<dbReference type="NCBIfam" id="TIGR02937">
    <property type="entry name" value="sigma70-ECF"/>
    <property type="match status" value="1"/>
</dbReference>
<feature type="domain" description="RNA polymerase sigma-70 region 4" evidence="7">
    <location>
        <begin position="129"/>
        <end position="178"/>
    </location>
</feature>
<evidence type="ECO:0000313" key="8">
    <source>
        <dbReference type="EMBL" id="RRD29521.1"/>
    </source>
</evidence>
<sequence>MTKENADEDGECLQQVAAGDAEAFARLYDRWSGRLFALVLQIVVDRAQSEEVLQELFLEVWRTAASFSPQRGSARAWLVTMARRRAIDRVRAAQAARDRESRWRGYMPDTDLTLHSVEERIEAAEVRRALAAVGEPHRSTIELAYFTGLTHQEIARRTGVPLGTVKSRIRSGMARLRKELGVEP</sequence>
<dbReference type="Pfam" id="PF04545">
    <property type="entry name" value="Sigma70_r4"/>
    <property type="match status" value="1"/>
</dbReference>
<evidence type="ECO:0000256" key="4">
    <source>
        <dbReference type="ARBA" id="ARBA00023125"/>
    </source>
</evidence>
<dbReference type="InterPro" id="IPR007630">
    <property type="entry name" value="RNA_pol_sigma70_r4"/>
</dbReference>
<dbReference type="GO" id="GO:0003677">
    <property type="term" value="F:DNA binding"/>
    <property type="evidence" value="ECO:0007669"/>
    <property type="project" value="UniProtKB-KW"/>
</dbReference>
<dbReference type="InterPro" id="IPR007627">
    <property type="entry name" value="RNA_pol_sigma70_r2"/>
</dbReference>
<feature type="domain" description="RNA polymerase sigma-70 region 2" evidence="6">
    <location>
        <begin position="27"/>
        <end position="94"/>
    </location>
</feature>
<dbReference type="InterPro" id="IPR013325">
    <property type="entry name" value="RNA_pol_sigma_r2"/>
</dbReference>
<dbReference type="InterPro" id="IPR014284">
    <property type="entry name" value="RNA_pol_sigma-70_dom"/>
</dbReference>
<dbReference type="SUPFAM" id="SSF88946">
    <property type="entry name" value="Sigma2 domain of RNA polymerase sigma factors"/>
    <property type="match status" value="1"/>
</dbReference>
<keyword evidence="2" id="KW-0805">Transcription regulation</keyword>
<dbReference type="RefSeq" id="WP_124933552.1">
    <property type="nucleotide sequence ID" value="NZ_RQZC01000006.1"/>
</dbReference>
<keyword evidence="3" id="KW-0731">Sigma factor</keyword>
<protein>
    <submittedName>
        <fullName evidence="8">Sigma-70 family RNA polymerase sigma factor</fullName>
    </submittedName>
</protein>
<dbReference type="InterPro" id="IPR036388">
    <property type="entry name" value="WH-like_DNA-bd_sf"/>
</dbReference>